<gene>
    <name evidence="2" type="ORF">ACFPOF_30385</name>
</gene>
<dbReference type="Pfam" id="PF17128">
    <property type="entry name" value="DUF5107"/>
    <property type="match status" value="1"/>
</dbReference>
<accession>A0ABW0I3I7</accession>
<dbReference type="RefSeq" id="WP_378139379.1">
    <property type="nucleotide sequence ID" value="NZ_JBHSMI010000067.1"/>
</dbReference>
<evidence type="ECO:0000259" key="1">
    <source>
        <dbReference type="Pfam" id="PF17128"/>
    </source>
</evidence>
<dbReference type="Gene3D" id="1.25.40.10">
    <property type="entry name" value="Tetratricopeptide repeat domain"/>
    <property type="match status" value="1"/>
</dbReference>
<evidence type="ECO:0000313" key="3">
    <source>
        <dbReference type="Proteomes" id="UP001596113"/>
    </source>
</evidence>
<dbReference type="InterPro" id="IPR011990">
    <property type="entry name" value="TPR-like_helical_dom_sf"/>
</dbReference>
<dbReference type="SUPFAM" id="SSF48452">
    <property type="entry name" value="TPR-like"/>
    <property type="match status" value="1"/>
</dbReference>
<organism evidence="2 3">
    <name type="scientific">Cohnella soli</name>
    <dbReference type="NCBI Taxonomy" id="425005"/>
    <lineage>
        <taxon>Bacteria</taxon>
        <taxon>Bacillati</taxon>
        <taxon>Bacillota</taxon>
        <taxon>Bacilli</taxon>
        <taxon>Bacillales</taxon>
        <taxon>Paenibacillaceae</taxon>
        <taxon>Cohnella</taxon>
    </lineage>
</organism>
<proteinExistence type="predicted"/>
<dbReference type="Proteomes" id="UP001596113">
    <property type="component" value="Unassembled WGS sequence"/>
</dbReference>
<sequence length="675" mass="77105">MNVYVSTLAIEGTELEGDNPLPMFRNRNPQREVTEDGSFPPELKLNFGANTGERFLPYRVQDRYTRERRTIHLKTITLENELLKAVFLPDYGGRLYSLKDKRKDKEILYRNPVMQPANLAILNAWFSGGIEWNIGQVGHTFGTCSPLHAAKLIDDDGNAFVRMYEYERCKNVFWQMDFHLPSGAEQLQVYVRIVNDNDQAVPMYWWTNIAVEETERARVFSASSEAIYIVPGLNGHGVGHLPELPSLPGRDASYPMNFPFSSEYFFQTHASCQSPWEAVAYEDGRLFYERSTSLLRYRKMFCWGHHAGGRRWCDFLAKPGEGNYIEVQGGLAPTQLHGIEMPPRTTWEFTQAFGMTDIDEESVFKPEWADANSDVARRLESILSADDVYAIHDKLRAFAEREPGERLHDGSGWGALERVRRETTEGRPVPSGLTFEDRTLGAAQAPWLALLREGRLPEHAVEEAPPSWMIQEAWAEKVRASLGQPEGRTWTAYLHAGVMAYESGMEQAAIEAWEASLRLRPSAWAYRNLAEAAKRNGETDKALRLLEQAYGVSGRFPDRALAEEYLQLLIQDRRYEEAWRLYETLPANYANADRIKIIVGAAALELGQEAFMKELFDTEFAVIREGEVLIIELWYKYHAKKLAESRNEPLSQAHIEEAKIQFPPPSRIDFRMIGS</sequence>
<evidence type="ECO:0000313" key="2">
    <source>
        <dbReference type="EMBL" id="MFC5407057.1"/>
    </source>
</evidence>
<protein>
    <submittedName>
        <fullName evidence="2">DUF5107 domain-containing protein</fullName>
    </submittedName>
</protein>
<dbReference type="EMBL" id="JBHSMI010000067">
    <property type="protein sequence ID" value="MFC5407057.1"/>
    <property type="molecule type" value="Genomic_DNA"/>
</dbReference>
<dbReference type="InterPro" id="IPR033396">
    <property type="entry name" value="DUF5107"/>
</dbReference>
<name>A0ABW0I3I7_9BACL</name>
<reference evidence="3" key="1">
    <citation type="journal article" date="2019" name="Int. J. Syst. Evol. Microbiol.">
        <title>The Global Catalogue of Microorganisms (GCM) 10K type strain sequencing project: providing services to taxonomists for standard genome sequencing and annotation.</title>
        <authorList>
            <consortium name="The Broad Institute Genomics Platform"/>
            <consortium name="The Broad Institute Genome Sequencing Center for Infectious Disease"/>
            <person name="Wu L."/>
            <person name="Ma J."/>
        </authorList>
    </citation>
    <scope>NUCLEOTIDE SEQUENCE [LARGE SCALE GENOMIC DNA]</scope>
    <source>
        <strain evidence="3">CGMCC 1.18575</strain>
    </source>
</reference>
<keyword evidence="3" id="KW-1185">Reference proteome</keyword>
<feature type="domain" description="DUF5107" evidence="1">
    <location>
        <begin position="55"/>
        <end position="336"/>
    </location>
</feature>
<comment type="caution">
    <text evidence="2">The sequence shown here is derived from an EMBL/GenBank/DDBJ whole genome shotgun (WGS) entry which is preliminary data.</text>
</comment>